<dbReference type="GO" id="GO:0016491">
    <property type="term" value="F:oxidoreductase activity"/>
    <property type="evidence" value="ECO:0007669"/>
    <property type="project" value="UniProtKB-KW"/>
</dbReference>
<dbReference type="InterPro" id="IPR006094">
    <property type="entry name" value="Oxid_FAD_bind_N"/>
</dbReference>
<dbReference type="PROSITE" id="PS51387">
    <property type="entry name" value="FAD_PCMH"/>
    <property type="match status" value="1"/>
</dbReference>
<dbReference type="OrthoDB" id="2151789at2759"/>
<gene>
    <name evidence="6" type="ORF">PAC_12990</name>
</gene>
<dbReference type="Gene3D" id="3.30.465.10">
    <property type="match status" value="1"/>
</dbReference>
<dbReference type="Proteomes" id="UP000184330">
    <property type="component" value="Unassembled WGS sequence"/>
</dbReference>
<dbReference type="EMBL" id="FJOG01000022">
    <property type="protein sequence ID" value="CZR63093.1"/>
    <property type="molecule type" value="Genomic_DNA"/>
</dbReference>
<evidence type="ECO:0000256" key="2">
    <source>
        <dbReference type="ARBA" id="ARBA00022630"/>
    </source>
</evidence>
<dbReference type="STRING" id="576137.A0A1L7XDK1"/>
<protein>
    <recommendedName>
        <fullName evidence="5">FAD-binding PCMH-type domain-containing protein</fullName>
    </recommendedName>
</protein>
<dbReference type="PANTHER" id="PTHR42973">
    <property type="entry name" value="BINDING OXIDOREDUCTASE, PUTATIVE (AFU_ORTHOLOGUE AFUA_1G17690)-RELATED"/>
    <property type="match status" value="1"/>
</dbReference>
<evidence type="ECO:0000256" key="3">
    <source>
        <dbReference type="ARBA" id="ARBA00022827"/>
    </source>
</evidence>
<dbReference type="SUPFAM" id="SSF56176">
    <property type="entry name" value="FAD-binding/transporter-associated domain-like"/>
    <property type="match status" value="1"/>
</dbReference>
<feature type="domain" description="FAD-binding PCMH-type" evidence="5">
    <location>
        <begin position="82"/>
        <end position="252"/>
    </location>
</feature>
<sequence>MVVGSFGAAVTSNALTRPTTTDYDHSVAATEVPSGPLSPNINMCMTACIQLEVAFLLAGKQIVSGIGGTSILTSNYWAAQQGAYVPACVITPASAADVLAIVKQAETWQCQFSTKSGGHVPFAGASNIQGGILIDLSSVNEITLSSDKTSAVVGSGQRWANVYAKLNALGLSALGTHTADVGVGGSLLGGGISPLANQHGWGCDNVLSYEVVIGDQILTVTPTSYSDLYFALRGGGNNFGIVTRFTIAVYPLELMWGGSYIYQMAEFAPVIDVMTNFTAQSDSDPKGIATTFLDYTAPVVNPPILANFTAPPHTASTMQVQTEASITTSIPSPWGFQQTFWTFTYKANNALPHNIWVQCEQNVDAFLAQHPVAGFQLGCIFVPVIPTLIKNSNKNGGNAMGLTTDSALMMFLLQITWNNAADQPYVYQFAQAFITEANATAHSMGVNHPYVHLNYAHISQNPFFGYGPTNLAKLRAVSKKYDPQQTFQKLQPGGFKL</sequence>
<dbReference type="Pfam" id="PF01565">
    <property type="entry name" value="FAD_binding_4"/>
    <property type="match status" value="1"/>
</dbReference>
<dbReference type="GO" id="GO:0071949">
    <property type="term" value="F:FAD binding"/>
    <property type="evidence" value="ECO:0007669"/>
    <property type="project" value="InterPro"/>
</dbReference>
<evidence type="ECO:0000313" key="6">
    <source>
        <dbReference type="EMBL" id="CZR63093.1"/>
    </source>
</evidence>
<keyword evidence="7" id="KW-1185">Reference proteome</keyword>
<dbReference type="InterPro" id="IPR050416">
    <property type="entry name" value="FAD-linked_Oxidoreductase"/>
</dbReference>
<keyword evidence="4" id="KW-0560">Oxidoreductase</keyword>
<comment type="similarity">
    <text evidence="1">Belongs to the oxygen-dependent FAD-linked oxidoreductase family.</text>
</comment>
<organism evidence="6 7">
    <name type="scientific">Phialocephala subalpina</name>
    <dbReference type="NCBI Taxonomy" id="576137"/>
    <lineage>
        <taxon>Eukaryota</taxon>
        <taxon>Fungi</taxon>
        <taxon>Dikarya</taxon>
        <taxon>Ascomycota</taxon>
        <taxon>Pezizomycotina</taxon>
        <taxon>Leotiomycetes</taxon>
        <taxon>Helotiales</taxon>
        <taxon>Mollisiaceae</taxon>
        <taxon>Phialocephala</taxon>
        <taxon>Phialocephala fortinii species complex</taxon>
    </lineage>
</organism>
<dbReference type="AlphaFoldDB" id="A0A1L7XDK1"/>
<dbReference type="InterPro" id="IPR036318">
    <property type="entry name" value="FAD-bd_PCMH-like_sf"/>
</dbReference>
<dbReference type="InterPro" id="IPR016169">
    <property type="entry name" value="FAD-bd_PCMH_sub2"/>
</dbReference>
<evidence type="ECO:0000259" key="5">
    <source>
        <dbReference type="PROSITE" id="PS51387"/>
    </source>
</evidence>
<keyword evidence="3" id="KW-0274">FAD</keyword>
<dbReference type="PANTHER" id="PTHR42973:SF34">
    <property type="entry name" value="FAD BINDING DOMAIN PROTEIN (AFU_ORTHOLOGUE AFUA_3G02770)"/>
    <property type="match status" value="1"/>
</dbReference>
<accession>A0A1L7XDK1</accession>
<dbReference type="InterPro" id="IPR016166">
    <property type="entry name" value="FAD-bd_PCMH"/>
</dbReference>
<name>A0A1L7XDK1_9HELO</name>
<reference evidence="6 7" key="1">
    <citation type="submission" date="2016-03" db="EMBL/GenBank/DDBJ databases">
        <authorList>
            <person name="Ploux O."/>
        </authorList>
    </citation>
    <scope>NUCLEOTIDE SEQUENCE [LARGE SCALE GENOMIC DNA]</scope>
    <source>
        <strain evidence="6 7">UAMH 11012</strain>
    </source>
</reference>
<evidence type="ECO:0000256" key="1">
    <source>
        <dbReference type="ARBA" id="ARBA00005466"/>
    </source>
</evidence>
<keyword evidence="2" id="KW-0285">Flavoprotein</keyword>
<proteinExistence type="inferred from homology"/>
<evidence type="ECO:0000256" key="4">
    <source>
        <dbReference type="ARBA" id="ARBA00023002"/>
    </source>
</evidence>
<evidence type="ECO:0000313" key="7">
    <source>
        <dbReference type="Proteomes" id="UP000184330"/>
    </source>
</evidence>